<dbReference type="Pfam" id="PF00010">
    <property type="entry name" value="HLH"/>
    <property type="match status" value="1"/>
</dbReference>
<feature type="compositionally biased region" description="Basic and acidic residues" evidence="6">
    <location>
        <begin position="334"/>
        <end position="347"/>
    </location>
</feature>
<evidence type="ECO:0000259" key="7">
    <source>
        <dbReference type="PROSITE" id="PS50888"/>
    </source>
</evidence>
<dbReference type="PANTHER" id="PTHR11514">
    <property type="entry name" value="MYC"/>
    <property type="match status" value="1"/>
</dbReference>
<organism evidence="8 9">
    <name type="scientific">Linum tenue</name>
    <dbReference type="NCBI Taxonomy" id="586396"/>
    <lineage>
        <taxon>Eukaryota</taxon>
        <taxon>Viridiplantae</taxon>
        <taxon>Streptophyta</taxon>
        <taxon>Embryophyta</taxon>
        <taxon>Tracheophyta</taxon>
        <taxon>Spermatophyta</taxon>
        <taxon>Magnoliopsida</taxon>
        <taxon>eudicotyledons</taxon>
        <taxon>Gunneridae</taxon>
        <taxon>Pentapetalae</taxon>
        <taxon>rosids</taxon>
        <taxon>fabids</taxon>
        <taxon>Malpighiales</taxon>
        <taxon>Linaceae</taxon>
        <taxon>Linum</taxon>
    </lineage>
</organism>
<dbReference type="PANTHER" id="PTHR11514:SF53">
    <property type="entry name" value="TRANSCRIPTION FACTOR BHLH3"/>
    <property type="match status" value="1"/>
</dbReference>
<accession>A0AAV0HL87</accession>
<dbReference type="AlphaFoldDB" id="A0AAV0HL87"/>
<evidence type="ECO:0000256" key="3">
    <source>
        <dbReference type="ARBA" id="ARBA00023163"/>
    </source>
</evidence>
<sequence>MGDQFWSNSDGRAMVESVLGSEACEFLISSASRASSAELATAPGNLRLQQGLRQLLEGSEWNYVIFWHACGLKSGGFVLAWGDGICRDPKSWVIPGEDKSGGGHLEGGEKREEVNKRVLQKLHSLFRTTGEGTYVGSLGEISQVEMFYLTSMYFRFWSDSVVGHGPLESYRSDRSIWVSDRANCLKHYQLRSHLAGAAGFQTVVFVPVKSGVLEIGSIKQTHEESGLVKKARTILGKCNESSHLKACPKIFGHELSLGGSMPRSMSISFTPKVEEELVFNSESYTIQQLSTGQIYGSTSNGCPGESSEAKLFPHMNQVLVPAKGADFVIAGSEQGKDDLSPLGDEPKPRKRGRKPANGREEPLNHVEAERQRREKLNQKFYALRAVVPNISKMDKASLLGDAITYINGLHMKIKVMEAEAGMGSNKHSMVNPEIDFQQRQDDAIVRVSSSLADHPVGRIIEKFREHQVAAQECNVSSSEDGRIVHTFSVRTQSGVAEQLKQKLEGAFSNG</sequence>
<keyword evidence="9" id="KW-1185">Reference proteome</keyword>
<evidence type="ECO:0000313" key="8">
    <source>
        <dbReference type="EMBL" id="CAI0385714.1"/>
    </source>
</evidence>
<dbReference type="InterPro" id="IPR036638">
    <property type="entry name" value="HLH_DNA-bd_sf"/>
</dbReference>
<dbReference type="PROSITE" id="PS50888">
    <property type="entry name" value="BHLH"/>
    <property type="match status" value="1"/>
</dbReference>
<protein>
    <recommendedName>
        <fullName evidence="5">Transcription factor</fullName>
        <shortName evidence="5">bHLH transcription factor</shortName>
    </recommendedName>
    <alternativeName>
        <fullName evidence="5">Basic helix-loop-helix protein</fullName>
    </alternativeName>
</protein>
<dbReference type="InterPro" id="IPR011598">
    <property type="entry name" value="bHLH_dom"/>
</dbReference>
<comment type="caution">
    <text evidence="8">The sequence shown here is derived from an EMBL/GenBank/DDBJ whole genome shotgun (WGS) entry which is preliminary data.</text>
</comment>
<gene>
    <name evidence="8" type="ORF">LITE_LOCUS4887</name>
</gene>
<evidence type="ECO:0000256" key="6">
    <source>
        <dbReference type="SAM" id="MobiDB-lite"/>
    </source>
</evidence>
<name>A0AAV0HL87_9ROSI</name>
<evidence type="ECO:0000256" key="4">
    <source>
        <dbReference type="ARBA" id="ARBA00023242"/>
    </source>
</evidence>
<dbReference type="CDD" id="cd11449">
    <property type="entry name" value="bHLH_AtAIB_like"/>
    <property type="match status" value="1"/>
</dbReference>
<dbReference type="GO" id="GO:0003700">
    <property type="term" value="F:DNA-binding transcription factor activity"/>
    <property type="evidence" value="ECO:0007669"/>
    <property type="project" value="InterPro"/>
</dbReference>
<dbReference type="Gene3D" id="4.10.280.10">
    <property type="entry name" value="Helix-loop-helix DNA-binding domain"/>
    <property type="match status" value="1"/>
</dbReference>
<keyword evidence="4 5" id="KW-0539">Nucleus</keyword>
<dbReference type="InterPro" id="IPR045084">
    <property type="entry name" value="AIB/MYC-like"/>
</dbReference>
<keyword evidence="3 5" id="KW-0804">Transcription</keyword>
<comment type="subcellular location">
    <subcellularLocation>
        <location evidence="1 5">Nucleus</location>
    </subcellularLocation>
</comment>
<keyword evidence="2 5" id="KW-0805">Transcription regulation</keyword>
<evidence type="ECO:0000313" key="9">
    <source>
        <dbReference type="Proteomes" id="UP001154282"/>
    </source>
</evidence>
<evidence type="ECO:0000256" key="2">
    <source>
        <dbReference type="ARBA" id="ARBA00023015"/>
    </source>
</evidence>
<feature type="region of interest" description="Disordered" evidence="6">
    <location>
        <begin position="333"/>
        <end position="371"/>
    </location>
</feature>
<dbReference type="SMART" id="SM00353">
    <property type="entry name" value="HLH"/>
    <property type="match status" value="1"/>
</dbReference>
<dbReference type="GO" id="GO:0005634">
    <property type="term" value="C:nucleus"/>
    <property type="evidence" value="ECO:0007669"/>
    <property type="project" value="UniProtKB-SubCell"/>
</dbReference>
<evidence type="ECO:0000256" key="1">
    <source>
        <dbReference type="ARBA" id="ARBA00004123"/>
    </source>
</evidence>
<dbReference type="SUPFAM" id="SSF47459">
    <property type="entry name" value="HLH, helix-loop-helix DNA-binding domain"/>
    <property type="match status" value="1"/>
</dbReference>
<proteinExistence type="predicted"/>
<dbReference type="EMBL" id="CAMGYJ010000002">
    <property type="protein sequence ID" value="CAI0385714.1"/>
    <property type="molecule type" value="Genomic_DNA"/>
</dbReference>
<feature type="domain" description="BHLH" evidence="7">
    <location>
        <begin position="360"/>
        <end position="409"/>
    </location>
</feature>
<feature type="compositionally biased region" description="Basic and acidic residues" evidence="6">
    <location>
        <begin position="357"/>
        <end position="371"/>
    </location>
</feature>
<dbReference type="InterPro" id="IPR025610">
    <property type="entry name" value="MYC/MYB_N"/>
</dbReference>
<dbReference type="Pfam" id="PF14215">
    <property type="entry name" value="bHLH-MYC_N"/>
    <property type="match status" value="1"/>
</dbReference>
<dbReference type="Proteomes" id="UP001154282">
    <property type="component" value="Unassembled WGS sequence"/>
</dbReference>
<reference evidence="8" key="1">
    <citation type="submission" date="2022-08" db="EMBL/GenBank/DDBJ databases">
        <authorList>
            <person name="Gutierrez-Valencia J."/>
        </authorList>
    </citation>
    <scope>NUCLEOTIDE SEQUENCE</scope>
</reference>
<evidence type="ECO:0000256" key="5">
    <source>
        <dbReference type="RuleBase" id="RU369104"/>
    </source>
</evidence>
<dbReference type="GO" id="GO:0046983">
    <property type="term" value="F:protein dimerization activity"/>
    <property type="evidence" value="ECO:0007669"/>
    <property type="project" value="InterPro"/>
</dbReference>
<dbReference type="GO" id="GO:0000976">
    <property type="term" value="F:transcription cis-regulatory region binding"/>
    <property type="evidence" value="ECO:0007669"/>
    <property type="project" value="TreeGrafter"/>
</dbReference>